<dbReference type="EMBL" id="JARKIF010000019">
    <property type="protein sequence ID" value="KAJ7618624.1"/>
    <property type="molecule type" value="Genomic_DNA"/>
</dbReference>
<keyword evidence="2" id="KW-1185">Reference proteome</keyword>
<proteinExistence type="predicted"/>
<evidence type="ECO:0000313" key="2">
    <source>
        <dbReference type="Proteomes" id="UP001221142"/>
    </source>
</evidence>
<organism evidence="1 2">
    <name type="scientific">Roridomyces roridus</name>
    <dbReference type="NCBI Taxonomy" id="1738132"/>
    <lineage>
        <taxon>Eukaryota</taxon>
        <taxon>Fungi</taxon>
        <taxon>Dikarya</taxon>
        <taxon>Basidiomycota</taxon>
        <taxon>Agaricomycotina</taxon>
        <taxon>Agaricomycetes</taxon>
        <taxon>Agaricomycetidae</taxon>
        <taxon>Agaricales</taxon>
        <taxon>Marasmiineae</taxon>
        <taxon>Mycenaceae</taxon>
        <taxon>Roridomyces</taxon>
    </lineage>
</organism>
<reference evidence="1" key="1">
    <citation type="submission" date="2023-03" db="EMBL/GenBank/DDBJ databases">
        <title>Massive genome expansion in bonnet fungi (Mycena s.s.) driven by repeated elements and novel gene families across ecological guilds.</title>
        <authorList>
            <consortium name="Lawrence Berkeley National Laboratory"/>
            <person name="Harder C.B."/>
            <person name="Miyauchi S."/>
            <person name="Viragh M."/>
            <person name="Kuo A."/>
            <person name="Thoen E."/>
            <person name="Andreopoulos B."/>
            <person name="Lu D."/>
            <person name="Skrede I."/>
            <person name="Drula E."/>
            <person name="Henrissat B."/>
            <person name="Morin E."/>
            <person name="Kohler A."/>
            <person name="Barry K."/>
            <person name="LaButti K."/>
            <person name="Morin E."/>
            <person name="Salamov A."/>
            <person name="Lipzen A."/>
            <person name="Mereny Z."/>
            <person name="Hegedus B."/>
            <person name="Baldrian P."/>
            <person name="Stursova M."/>
            <person name="Weitz H."/>
            <person name="Taylor A."/>
            <person name="Grigoriev I.V."/>
            <person name="Nagy L.G."/>
            <person name="Martin F."/>
            <person name="Kauserud H."/>
        </authorList>
    </citation>
    <scope>NUCLEOTIDE SEQUENCE</scope>
    <source>
        <strain evidence="1">9284</strain>
    </source>
</reference>
<sequence>MPSSFDDDLSRPLDTPFSKTFLEGVKVVIEGECRIVDLDSAICHAKFELERMAHARVVIIQGQVARHKNATRAFRRLPPEIVGKILISAAPVSDADDIMESPWYLGHICHYWRERALPTSRDAALPVLERPLKVLYWSASKPDPRLLRMLVERSERWTFASHLLNPHNFGEIAPIRGRIPQLRHLRIEVVTFWPPGATSKTQSQPFEIAPALRDISFDDLSGLSYPLMFPWSQLTRLKGTGRLSKLLASLQRMPNLELVSLTLEGDLFATAPSTPITLPRLHLTLRTLRIMFCNPAHITQILTAVPTIETLAFQIMSSDKPDALLKNLTPRGGQDQQQPCLRPNIHSITVALDQGSFRPGQFMNMVESRWRIPAAVLAKGETPPCVRLRSVEILVFRDTECVEPVMQRLGALEHQGLKVSMLYGHEATDQFYDWRI</sequence>
<evidence type="ECO:0000313" key="1">
    <source>
        <dbReference type="EMBL" id="KAJ7618624.1"/>
    </source>
</evidence>
<protein>
    <recommendedName>
        <fullName evidence="3">F-box domain-containing protein</fullName>
    </recommendedName>
</protein>
<comment type="caution">
    <text evidence="1">The sequence shown here is derived from an EMBL/GenBank/DDBJ whole genome shotgun (WGS) entry which is preliminary data.</text>
</comment>
<dbReference type="AlphaFoldDB" id="A0AAD7BEB0"/>
<accession>A0AAD7BEB0</accession>
<name>A0AAD7BEB0_9AGAR</name>
<gene>
    <name evidence="1" type="ORF">FB45DRAFT_1063245</name>
</gene>
<evidence type="ECO:0008006" key="3">
    <source>
        <dbReference type="Google" id="ProtNLM"/>
    </source>
</evidence>
<dbReference type="Proteomes" id="UP001221142">
    <property type="component" value="Unassembled WGS sequence"/>
</dbReference>